<feature type="region of interest" description="Disordered" evidence="2">
    <location>
        <begin position="146"/>
        <end position="192"/>
    </location>
</feature>
<evidence type="ECO:0000256" key="2">
    <source>
        <dbReference type="SAM" id="MobiDB-lite"/>
    </source>
</evidence>
<proteinExistence type="predicted"/>
<feature type="compositionally biased region" description="Polar residues" evidence="2">
    <location>
        <begin position="183"/>
        <end position="192"/>
    </location>
</feature>
<organism evidence="3 4">
    <name type="scientific">Caulochytrium protostelioides</name>
    <dbReference type="NCBI Taxonomy" id="1555241"/>
    <lineage>
        <taxon>Eukaryota</taxon>
        <taxon>Fungi</taxon>
        <taxon>Fungi incertae sedis</taxon>
        <taxon>Chytridiomycota</taxon>
        <taxon>Chytridiomycota incertae sedis</taxon>
        <taxon>Chytridiomycetes</taxon>
        <taxon>Caulochytriales</taxon>
        <taxon>Caulochytriaceae</taxon>
        <taxon>Caulochytrium</taxon>
    </lineage>
</organism>
<gene>
    <name evidence="3" type="ORF">CAUPRSCDRAFT_12576</name>
</gene>
<sequence length="192" mass="21395">MTATVLPPPSGRKQSIARDLQSEVDFLMGENARMRVRITHLESEASFSKIALDKSTLDVEKLRHHLQLLNKDKSSLGKDLEVARETLHMVNSCLKEAEKRIKSFSQTLTKTMAPWEQKVKILEDENVELKREVKALRLYARMPAGLPASAAPSQPPVPRHASRSRSPSPSHSPAHTQHPSPMLGQTVTLPSI</sequence>
<dbReference type="EMBL" id="ML011039">
    <property type="protein sequence ID" value="RKO95726.1"/>
    <property type="molecule type" value="Genomic_DNA"/>
</dbReference>
<dbReference type="AlphaFoldDB" id="A0A4P9WWV5"/>
<name>A0A4P9WWV5_9FUNG</name>
<dbReference type="Proteomes" id="UP000268535">
    <property type="component" value="Unassembled WGS sequence"/>
</dbReference>
<feature type="compositionally biased region" description="Low complexity" evidence="2">
    <location>
        <begin position="164"/>
        <end position="181"/>
    </location>
</feature>
<dbReference type="Gene3D" id="1.10.287.1490">
    <property type="match status" value="1"/>
</dbReference>
<accession>A0A4P9WWV5</accession>
<protein>
    <submittedName>
        <fullName evidence="3">Uncharacterized protein</fullName>
    </submittedName>
</protein>
<keyword evidence="1" id="KW-0175">Coiled coil</keyword>
<evidence type="ECO:0000256" key="1">
    <source>
        <dbReference type="SAM" id="Coils"/>
    </source>
</evidence>
<evidence type="ECO:0000313" key="3">
    <source>
        <dbReference type="EMBL" id="RKO95726.1"/>
    </source>
</evidence>
<feature type="coiled-coil region" evidence="1">
    <location>
        <begin position="112"/>
        <end position="139"/>
    </location>
</feature>
<reference evidence="4" key="1">
    <citation type="journal article" date="2018" name="Nat. Microbiol.">
        <title>Leveraging single-cell genomics to expand the fungal tree of life.</title>
        <authorList>
            <person name="Ahrendt S.R."/>
            <person name="Quandt C.A."/>
            <person name="Ciobanu D."/>
            <person name="Clum A."/>
            <person name="Salamov A."/>
            <person name="Andreopoulos B."/>
            <person name="Cheng J.F."/>
            <person name="Woyke T."/>
            <person name="Pelin A."/>
            <person name="Henrissat B."/>
            <person name="Reynolds N.K."/>
            <person name="Benny G.L."/>
            <person name="Smith M.E."/>
            <person name="James T.Y."/>
            <person name="Grigoriev I.V."/>
        </authorList>
    </citation>
    <scope>NUCLEOTIDE SEQUENCE [LARGE SCALE GENOMIC DNA]</scope>
    <source>
        <strain evidence="4">ATCC 52028</strain>
    </source>
</reference>
<evidence type="ECO:0000313" key="4">
    <source>
        <dbReference type="Proteomes" id="UP000268535"/>
    </source>
</evidence>